<name>A0A8A1M028_AJECA</name>
<feature type="compositionally biased region" description="Low complexity" evidence="1">
    <location>
        <begin position="221"/>
        <end position="240"/>
    </location>
</feature>
<feature type="region of interest" description="Disordered" evidence="1">
    <location>
        <begin position="283"/>
        <end position="302"/>
    </location>
</feature>
<dbReference type="EMBL" id="CP069109">
    <property type="protein sequence ID" value="QSS59449.1"/>
    <property type="molecule type" value="Genomic_DNA"/>
</dbReference>
<feature type="region of interest" description="Disordered" evidence="1">
    <location>
        <begin position="156"/>
        <end position="254"/>
    </location>
</feature>
<feature type="compositionally biased region" description="Low complexity" evidence="1">
    <location>
        <begin position="90"/>
        <end position="106"/>
    </location>
</feature>
<organism evidence="2 3">
    <name type="scientific">Ajellomyces capsulatus</name>
    <name type="common">Darling's disease fungus</name>
    <name type="synonym">Histoplasma capsulatum</name>
    <dbReference type="NCBI Taxonomy" id="5037"/>
    <lineage>
        <taxon>Eukaryota</taxon>
        <taxon>Fungi</taxon>
        <taxon>Dikarya</taxon>
        <taxon>Ascomycota</taxon>
        <taxon>Pezizomycotina</taxon>
        <taxon>Eurotiomycetes</taxon>
        <taxon>Eurotiomycetidae</taxon>
        <taxon>Onygenales</taxon>
        <taxon>Ajellomycetaceae</taxon>
        <taxon>Histoplasma</taxon>
    </lineage>
</organism>
<reference evidence="2" key="1">
    <citation type="submission" date="2021-01" db="EMBL/GenBank/DDBJ databases">
        <title>Chromosome-level genome assembly of a human fungal pathogen reveals clustering of transcriptionally co-regulated genes.</title>
        <authorList>
            <person name="Voorhies M."/>
            <person name="Cohen S."/>
            <person name="Shea T.P."/>
            <person name="Petrus S."/>
            <person name="Munoz J.F."/>
            <person name="Poplawski S."/>
            <person name="Goldman W.E."/>
            <person name="Michael T."/>
            <person name="Cuomo C.A."/>
            <person name="Sil A."/>
            <person name="Beyhan S."/>
        </authorList>
    </citation>
    <scope>NUCLEOTIDE SEQUENCE</scope>
    <source>
        <strain evidence="2">WU24</strain>
    </source>
</reference>
<evidence type="ECO:0000313" key="3">
    <source>
        <dbReference type="Proteomes" id="UP000663671"/>
    </source>
</evidence>
<proteinExistence type="predicted"/>
<sequence>MTPQTNTVNTPAVSVGGFLSRKPSICAAMSQARSICAQRTALDSRPNCTFNKTAPTETYSNLGRRSSLARSASSTSSPESMISDVPSLASSSSRSSRSSRSSSISSVASGTCAPAQPRLAMRATRRCANMQNYSLAAPAAKEYRKTSSFTSPTKLLRASASSPVPCPARSTFPLLTQSPTQPTTTPPQIHPHHPRNPPLHQPPQSPPEPPANVPAPPPTTSPYTPQCAKNSSHSLLRRLPPSTPSEATRMMATPLSPQIHRLLTRFSSLKYHNNNRYRCKCNCSRSRSRSHSHRRPPLPLRS</sequence>
<feature type="region of interest" description="Disordered" evidence="1">
    <location>
        <begin position="46"/>
        <end position="113"/>
    </location>
</feature>
<evidence type="ECO:0000256" key="1">
    <source>
        <dbReference type="SAM" id="MobiDB-lite"/>
    </source>
</evidence>
<dbReference type="Proteomes" id="UP000663671">
    <property type="component" value="Chromosome 2"/>
</dbReference>
<feature type="compositionally biased region" description="Low complexity" evidence="1">
    <location>
        <begin position="60"/>
        <end position="83"/>
    </location>
</feature>
<feature type="compositionally biased region" description="Polar residues" evidence="1">
    <location>
        <begin position="46"/>
        <end position="59"/>
    </location>
</feature>
<dbReference type="VEuPathDB" id="FungiDB:I7I51_08884"/>
<evidence type="ECO:0000313" key="2">
    <source>
        <dbReference type="EMBL" id="QSS59449.1"/>
    </source>
</evidence>
<feature type="compositionally biased region" description="Basic residues" evidence="1">
    <location>
        <begin position="286"/>
        <end position="296"/>
    </location>
</feature>
<feature type="compositionally biased region" description="Pro residues" evidence="1">
    <location>
        <begin position="196"/>
        <end position="220"/>
    </location>
</feature>
<gene>
    <name evidence="2" type="ORF">I7I51_08884</name>
</gene>
<accession>A0A8A1M028</accession>
<dbReference type="AlphaFoldDB" id="A0A8A1M028"/>
<protein>
    <submittedName>
        <fullName evidence="2">Uncharacterized protein</fullName>
    </submittedName>
</protein>